<sequence length="163" mass="18074">MSRKVIPNNALYCDGLEGKIKHTESYISVGLLDLTLDDETAWTLCGILSEDKITSHPYLDRDQHGMLIELGKSIAPFCDHPLNKVGDGLKKEIAGTDKSRIKNTTVTVSLDKRTSYALCNVLTKDLISENENLSDEEKKKLIHLGGAFGAYFGHSTSMLQLYK</sequence>
<comment type="caution">
    <text evidence="1">The sequence shown here is derived from an EMBL/GenBank/DDBJ whole genome shotgun (WGS) entry which is preliminary data.</text>
</comment>
<accession>A0AAW8PYW8</accession>
<dbReference type="RefSeq" id="WP_311020085.1">
    <property type="nucleotide sequence ID" value="NZ_JAUHGG010000003.1"/>
</dbReference>
<dbReference type="AlphaFoldDB" id="A0AAW8PYW8"/>
<dbReference type="EMBL" id="JAUHGG010000003">
    <property type="protein sequence ID" value="MDS1821214.1"/>
    <property type="molecule type" value="Genomic_DNA"/>
</dbReference>
<evidence type="ECO:0000313" key="1">
    <source>
        <dbReference type="EMBL" id="MDS1821214.1"/>
    </source>
</evidence>
<evidence type="ECO:0000313" key="2">
    <source>
        <dbReference type="Proteomes" id="UP001253193"/>
    </source>
</evidence>
<protein>
    <submittedName>
        <fullName evidence="1">Uncharacterized protein</fullName>
    </submittedName>
</protein>
<organism evidence="1 2">
    <name type="scientific">Vibrio parahaemolyticus</name>
    <dbReference type="NCBI Taxonomy" id="670"/>
    <lineage>
        <taxon>Bacteria</taxon>
        <taxon>Pseudomonadati</taxon>
        <taxon>Pseudomonadota</taxon>
        <taxon>Gammaproteobacteria</taxon>
        <taxon>Vibrionales</taxon>
        <taxon>Vibrionaceae</taxon>
        <taxon>Vibrio</taxon>
    </lineage>
</organism>
<dbReference type="Proteomes" id="UP001253193">
    <property type="component" value="Unassembled WGS sequence"/>
</dbReference>
<gene>
    <name evidence="1" type="ORF">QX249_11120</name>
</gene>
<reference evidence="1" key="1">
    <citation type="submission" date="2023-06" db="EMBL/GenBank/DDBJ databases">
        <title>Genomic Diversity of Vibrio spp. and Metagenomic Analysis of Pathogens in Florida Gulf Coastal Waters Following Hurricane Ian.</title>
        <authorList>
            <person name="Brumfield K.D."/>
        </authorList>
    </citation>
    <scope>NUCLEOTIDE SEQUENCE</scope>
    <source>
        <strain evidence="1">WBS2B-138</strain>
    </source>
</reference>
<name>A0AAW8PYW8_VIBPH</name>
<proteinExistence type="predicted"/>